<comment type="subcellular location">
    <subcellularLocation>
        <location evidence="1">Membrane</location>
    </subcellularLocation>
</comment>
<keyword evidence="6" id="KW-0066">ATP synthesis</keyword>
<evidence type="ECO:0000313" key="7">
    <source>
        <dbReference type="EMBL" id="OGE39737.1"/>
    </source>
</evidence>
<evidence type="ECO:0000256" key="6">
    <source>
        <dbReference type="ARBA" id="ARBA00023310"/>
    </source>
</evidence>
<evidence type="ECO:0000256" key="4">
    <source>
        <dbReference type="ARBA" id="ARBA00023065"/>
    </source>
</evidence>
<proteinExistence type="predicted"/>
<evidence type="ECO:0000256" key="2">
    <source>
        <dbReference type="ARBA" id="ARBA00022448"/>
    </source>
</evidence>
<gene>
    <name evidence="7" type="ORF">A3D25_03345</name>
</gene>
<dbReference type="EMBL" id="MFDD01000015">
    <property type="protein sequence ID" value="OGE39737.1"/>
    <property type="molecule type" value="Genomic_DNA"/>
</dbReference>
<reference evidence="7 8" key="1">
    <citation type="journal article" date="2016" name="Nat. Commun.">
        <title>Thousands of microbial genomes shed light on interconnected biogeochemical processes in an aquifer system.</title>
        <authorList>
            <person name="Anantharaman K."/>
            <person name="Brown C.T."/>
            <person name="Hug L.A."/>
            <person name="Sharon I."/>
            <person name="Castelle C.J."/>
            <person name="Probst A.J."/>
            <person name="Thomas B.C."/>
            <person name="Singh A."/>
            <person name="Wilkins M.J."/>
            <person name="Karaoz U."/>
            <person name="Brodie E.L."/>
            <person name="Williams K.H."/>
            <person name="Hubbard S.S."/>
            <person name="Banfield J.F."/>
        </authorList>
    </citation>
    <scope>NUCLEOTIDE SEQUENCE [LARGE SCALE GENOMIC DNA]</scope>
</reference>
<evidence type="ECO:0000256" key="3">
    <source>
        <dbReference type="ARBA" id="ARBA00022781"/>
    </source>
</evidence>
<dbReference type="GO" id="GO:0016020">
    <property type="term" value="C:membrane"/>
    <property type="evidence" value="ECO:0007669"/>
    <property type="project" value="UniProtKB-SubCell"/>
</dbReference>
<dbReference type="Proteomes" id="UP000177328">
    <property type="component" value="Unassembled WGS sequence"/>
</dbReference>
<organism evidence="7 8">
    <name type="scientific">Candidatus Daviesbacteria bacterium RIFCSPHIGHO2_02_FULL_43_12</name>
    <dbReference type="NCBI Taxonomy" id="1797776"/>
    <lineage>
        <taxon>Bacteria</taxon>
        <taxon>Candidatus Daviesiibacteriota</taxon>
    </lineage>
</organism>
<comment type="caution">
    <text evidence="7">The sequence shown here is derived from an EMBL/GenBank/DDBJ whole genome shotgun (WGS) entry which is preliminary data.</text>
</comment>
<keyword evidence="2" id="KW-0813">Transport</keyword>
<dbReference type="Pfam" id="PF00213">
    <property type="entry name" value="OSCP"/>
    <property type="match status" value="1"/>
</dbReference>
<name>A0A1F5KFM4_9BACT</name>
<keyword evidence="5" id="KW-0472">Membrane</keyword>
<keyword evidence="4" id="KW-0406">Ion transport</keyword>
<sequence length="131" mass="14847">MTKTPKVLNIIYQAVEDSFVNQTLSEKKVHQFFKIFAELRSADAIYCLRIYLQGLKKYIQKRTLVIESPVSLSLVDQNNIRDNLSKSYSITKSLVKLDSSLLGGLRIKIGDVILDDSVKSRISQLGEAIRN</sequence>
<dbReference type="AlphaFoldDB" id="A0A1F5KFM4"/>
<dbReference type="GO" id="GO:0046933">
    <property type="term" value="F:proton-transporting ATP synthase activity, rotational mechanism"/>
    <property type="evidence" value="ECO:0007669"/>
    <property type="project" value="InterPro"/>
</dbReference>
<evidence type="ECO:0000256" key="5">
    <source>
        <dbReference type="ARBA" id="ARBA00023136"/>
    </source>
</evidence>
<protein>
    <submittedName>
        <fullName evidence="7">Uncharacterized protein</fullName>
    </submittedName>
</protein>
<dbReference type="PRINTS" id="PR00125">
    <property type="entry name" value="ATPASEDELTA"/>
</dbReference>
<accession>A0A1F5KFM4</accession>
<dbReference type="InterPro" id="IPR000711">
    <property type="entry name" value="ATPase_OSCP/dsu"/>
</dbReference>
<evidence type="ECO:0000256" key="1">
    <source>
        <dbReference type="ARBA" id="ARBA00004370"/>
    </source>
</evidence>
<evidence type="ECO:0000313" key="8">
    <source>
        <dbReference type="Proteomes" id="UP000177328"/>
    </source>
</evidence>
<keyword evidence="3" id="KW-0375">Hydrogen ion transport</keyword>